<dbReference type="Pfam" id="PF24082">
    <property type="entry name" value="SPEF2_C"/>
    <property type="match status" value="1"/>
</dbReference>
<sequence length="1659" mass="191187">MSELIKVWIMERIGVIMNMDPEAFSTELMDGTLIAQILLNYNIINDKQFLKIIPTNNLTVAAKNFHHIQLWLQSIGMQVTVHDLEWSMEKPMSAIKLLYELYLKLHDKDGLFFTLKKRQNERLHPANTRFDVCTVDEGIDEEIVQFTDNDLCQQLVLHRGTIQWNKNRYKSLLDSYSDMRERYSKYLDKKYGLKYIDQFGKPNKATQFTANLAELDANNVSSEINISFDELAKQEKRATLKPKFAEDHETAAEILKNIKQKKRREFLENEKKMQRQKLLLIDLRNKLLLQQENELEECVSKKLLKQSIFEKQMTTKLFEIRQQTNNILLNRRFVDESTLKKREDEFLEQVFLREKGACDQEYNYYFERDRMLELHKRIDAVKELLYVKRRNNMCEKIVENLMELSIIFSEYKKKYETEPDQNVMKEWGNLFIKEKSLEPYLQDLIDLVVETESIPGDLEEIYCLEMDRQEALDQRDFENYSNFEQPWVLHDADNLNPIEFGMNILTPPTPLPPMKVAVCVNNVPNCDVLPVLQKLLNKRKIRVIEMEDVVNSCLEAFKSENGKENIENTLNRETAAALAQLNGSNPSKPVVPIKGNKQATVSVGASEPGPKFEERSTQTTTSNVSEGCPLSVKAEYGKIAYESLNIGNEVTDNLLVVMLLEYVRSLKKISGFALINYPTDMAQAALLEQALTGNAVPNLSSNVASIGDIADLNIRSSQLNLKEANMSTRQSKLLPNLSTMQKEYHTYFSAYISIKPDNIADMDNETENPLEQFYTEQGCNYELFYNNFELDTIKRLAKMILGEYSIPPKSSEELFGDTINYVKANLNQLTNLPVHGTEHVQEEKRTDELSEPVRSTSTILPEIKPGDPSWQYVDIPFPDSLQIALATLWENLEKVYIIDFKQVFFMKRILLNGVVPYLSHAQNNMRDFISRPDSKQNYLSDFQNYHNGIDNDMREDPEVKAEIHCAISKFRNGLYDICDNRMKECQGELRRIIQEHWLANLVTELVNLYVAGMQLEIDRCCDSFQFLNDYYSGVITKMPCREAAFQKTALTKLSNAPPVGPTLRVVTTLLLSDLTSDISNTPFHDFINRSSETARSVIAKFKASTSSIILQLDSYFNPKAVKKPAPPKKDAKEPQLPAFNEPDDDVKAVGLRLLEEWQCATIGECSRVLLRINMLDEQARKDLKIVFTSCQRTFHGLFAEIESRYEREVNSVNTACEVFEKATEAEVNLQPELQFEGDRFFIQAEVLLYPDEIPSPYTVPGAEPGTEYVFTMKQLDSLSNIFLNLAPNGSISERSFVFILQDLIVLNAEDGKDSMVPSQWQKLTPSQVSILSKKTFGNVEFINWKDFILYSLCVPFPTIDELLKVRNTFRCDDPDSTETVKDYQFAHITFWFENMFTKHEMRTMKNLLFKIYKVDEGTMNYTSFLLDFCKGSDVAEGFFKALTLAYGRRVCDNFTMGKLYVANIMEQRSIDERKEMVGQMEQDEMKKLVELAIPSLINSTVHVCDSAAVQECESTEQSQISVAVEEESKSKRLDSTLTEFLSVNFEENESVTQSEAFANVEISFEPCYDPDYIYIVPFDDVLAVLTASLPWHVTHQAVNDNSVREVLENIYTSLRNTELNNNVLAHELHHNEKFKRLLLRNFKFVGKQTWMIAKELVEN</sequence>
<dbReference type="InterPro" id="IPR052634">
    <property type="entry name" value="Sperm_flagellar-bone_growth"/>
</dbReference>
<reference evidence="5 6" key="1">
    <citation type="journal article" date="2024" name="Insects">
        <title>An Improved Chromosome-Level Genome Assembly of the Firefly Pyrocoelia pectoralis.</title>
        <authorList>
            <person name="Fu X."/>
            <person name="Meyer-Rochow V.B."/>
            <person name="Ballantyne L."/>
            <person name="Zhu X."/>
        </authorList>
    </citation>
    <scope>NUCLEOTIDE SEQUENCE [LARGE SCALE GENOMIC DNA]</scope>
    <source>
        <strain evidence="5">XCY_ONT2</strain>
    </source>
</reference>
<evidence type="ECO:0008006" key="7">
    <source>
        <dbReference type="Google" id="ProtNLM"/>
    </source>
</evidence>
<evidence type="ECO:0000313" key="5">
    <source>
        <dbReference type="EMBL" id="KAK5640742.1"/>
    </source>
</evidence>
<dbReference type="Proteomes" id="UP001329430">
    <property type="component" value="Chromosome 7"/>
</dbReference>
<organism evidence="5 6">
    <name type="scientific">Pyrocoelia pectoralis</name>
    <dbReference type="NCBI Taxonomy" id="417401"/>
    <lineage>
        <taxon>Eukaryota</taxon>
        <taxon>Metazoa</taxon>
        <taxon>Ecdysozoa</taxon>
        <taxon>Arthropoda</taxon>
        <taxon>Hexapoda</taxon>
        <taxon>Insecta</taxon>
        <taxon>Pterygota</taxon>
        <taxon>Neoptera</taxon>
        <taxon>Endopterygota</taxon>
        <taxon>Coleoptera</taxon>
        <taxon>Polyphaga</taxon>
        <taxon>Elateriformia</taxon>
        <taxon>Elateroidea</taxon>
        <taxon>Lampyridae</taxon>
        <taxon>Lampyrinae</taxon>
        <taxon>Pyrocoelia</taxon>
    </lineage>
</organism>
<dbReference type="InterPro" id="IPR056199">
    <property type="entry name" value="SPEF2_C"/>
</dbReference>
<feature type="domain" description="CPC1/SPEF2" evidence="3">
    <location>
        <begin position="303"/>
        <end position="435"/>
    </location>
</feature>
<evidence type="ECO:0000256" key="1">
    <source>
        <dbReference type="SAM" id="Coils"/>
    </source>
</evidence>
<dbReference type="InterPro" id="IPR054517">
    <property type="entry name" value="SPEF2_D5"/>
</dbReference>
<feature type="domain" description="SPEF2 C-terminal" evidence="4">
    <location>
        <begin position="1270"/>
        <end position="1451"/>
    </location>
</feature>
<evidence type="ECO:0000256" key="2">
    <source>
        <dbReference type="SAM" id="MobiDB-lite"/>
    </source>
</evidence>
<dbReference type="Gene3D" id="3.40.50.300">
    <property type="entry name" value="P-loop containing nucleotide triphosphate hydrolases"/>
    <property type="match status" value="1"/>
</dbReference>
<name>A0AAN7ZER0_9COLE</name>
<protein>
    <recommendedName>
        <fullName evidence="7">Sperm flagellar protein 2</fullName>
    </recommendedName>
</protein>
<evidence type="ECO:0000259" key="4">
    <source>
        <dbReference type="Pfam" id="PF24082"/>
    </source>
</evidence>
<keyword evidence="1" id="KW-0175">Coiled coil</keyword>
<dbReference type="EMBL" id="JAVRBK010000007">
    <property type="protein sequence ID" value="KAK5640742.1"/>
    <property type="molecule type" value="Genomic_DNA"/>
</dbReference>
<gene>
    <name evidence="5" type="ORF">RI129_009289</name>
</gene>
<dbReference type="PANTHER" id="PTHR14919">
    <property type="entry name" value="KPL2-RELATED"/>
    <property type="match status" value="1"/>
</dbReference>
<dbReference type="PANTHER" id="PTHR14919:SF0">
    <property type="entry name" value="SPERM FLAGELLAR PROTEIN 2"/>
    <property type="match status" value="1"/>
</dbReference>
<dbReference type="Pfam" id="PF22946">
    <property type="entry name" value="SPEF2_D5"/>
    <property type="match status" value="1"/>
</dbReference>
<feature type="coiled-coil region" evidence="1">
    <location>
        <begin position="245"/>
        <end position="277"/>
    </location>
</feature>
<accession>A0AAN7ZER0</accession>
<evidence type="ECO:0000259" key="3">
    <source>
        <dbReference type="Pfam" id="PF22946"/>
    </source>
</evidence>
<proteinExistence type="predicted"/>
<dbReference type="InterPro" id="IPR027417">
    <property type="entry name" value="P-loop_NTPase"/>
</dbReference>
<evidence type="ECO:0000313" key="6">
    <source>
        <dbReference type="Proteomes" id="UP001329430"/>
    </source>
</evidence>
<keyword evidence="6" id="KW-1185">Reference proteome</keyword>
<comment type="caution">
    <text evidence="5">The sequence shown here is derived from an EMBL/GenBank/DDBJ whole genome shotgun (WGS) entry which is preliminary data.</text>
</comment>
<feature type="region of interest" description="Disordered" evidence="2">
    <location>
        <begin position="601"/>
        <end position="626"/>
    </location>
</feature>